<dbReference type="Gene3D" id="3.30.497.10">
    <property type="entry name" value="Antithrombin, subunit I, domain 2"/>
    <property type="match status" value="1"/>
</dbReference>
<organism evidence="7 8">
    <name type="scientific">Manduca sexta</name>
    <name type="common">Tobacco hawkmoth</name>
    <name type="synonym">Tobacco hornworm</name>
    <dbReference type="NCBI Taxonomy" id="7130"/>
    <lineage>
        <taxon>Eukaryota</taxon>
        <taxon>Metazoa</taxon>
        <taxon>Ecdysozoa</taxon>
        <taxon>Arthropoda</taxon>
        <taxon>Hexapoda</taxon>
        <taxon>Insecta</taxon>
        <taxon>Pterygota</taxon>
        <taxon>Neoptera</taxon>
        <taxon>Endopterygota</taxon>
        <taxon>Lepidoptera</taxon>
        <taxon>Glossata</taxon>
        <taxon>Ditrysia</taxon>
        <taxon>Bombycoidea</taxon>
        <taxon>Sphingidae</taxon>
        <taxon>Sphinginae</taxon>
        <taxon>Sphingini</taxon>
        <taxon>Manduca</taxon>
    </lineage>
</organism>
<evidence type="ECO:0000256" key="1">
    <source>
        <dbReference type="ARBA" id="ARBA00009500"/>
    </source>
</evidence>
<dbReference type="AlphaFoldDB" id="A0A921ZM19"/>
<keyword evidence="8" id="KW-1185">Reference proteome</keyword>
<dbReference type="GO" id="GO:0004867">
    <property type="term" value="F:serine-type endopeptidase inhibitor activity"/>
    <property type="evidence" value="ECO:0007669"/>
    <property type="project" value="UniProtKB-KW"/>
</dbReference>
<dbReference type="SMART" id="SM00093">
    <property type="entry name" value="SERPIN"/>
    <property type="match status" value="1"/>
</dbReference>
<name>A0A921ZM19_MANSE</name>
<protein>
    <recommendedName>
        <fullName evidence="6">Serpin domain-containing protein</fullName>
    </recommendedName>
</protein>
<keyword evidence="2" id="KW-0646">Protease inhibitor</keyword>
<evidence type="ECO:0000256" key="5">
    <source>
        <dbReference type="SAM" id="SignalP"/>
    </source>
</evidence>
<evidence type="ECO:0000259" key="6">
    <source>
        <dbReference type="SMART" id="SM00093"/>
    </source>
</evidence>
<comment type="caution">
    <text evidence="7">The sequence shown here is derived from an EMBL/GenBank/DDBJ whole genome shotgun (WGS) entry which is preliminary data.</text>
</comment>
<keyword evidence="5" id="KW-0732">Signal</keyword>
<dbReference type="Gene3D" id="2.30.39.10">
    <property type="entry name" value="Alpha-1-antitrypsin, domain 1"/>
    <property type="match status" value="1"/>
</dbReference>
<dbReference type="PANTHER" id="PTHR11461">
    <property type="entry name" value="SERINE PROTEASE INHIBITOR, SERPIN"/>
    <property type="match status" value="1"/>
</dbReference>
<evidence type="ECO:0000313" key="7">
    <source>
        <dbReference type="EMBL" id="KAG6460139.1"/>
    </source>
</evidence>
<dbReference type="Pfam" id="PF00079">
    <property type="entry name" value="Serpin"/>
    <property type="match status" value="1"/>
</dbReference>
<dbReference type="InterPro" id="IPR042178">
    <property type="entry name" value="Serpin_sf_1"/>
</dbReference>
<gene>
    <name evidence="7" type="ORF">O3G_MSEX011803</name>
</gene>
<dbReference type="PANTHER" id="PTHR11461:SF211">
    <property type="entry name" value="GH10112P-RELATED"/>
    <property type="match status" value="1"/>
</dbReference>
<reference evidence="7" key="1">
    <citation type="journal article" date="2016" name="Insect Biochem. Mol. Biol.">
        <title>Multifaceted biological insights from a draft genome sequence of the tobacco hornworm moth, Manduca sexta.</title>
        <authorList>
            <person name="Kanost M.R."/>
            <person name="Arrese E.L."/>
            <person name="Cao X."/>
            <person name="Chen Y.R."/>
            <person name="Chellapilla S."/>
            <person name="Goldsmith M.R."/>
            <person name="Grosse-Wilde E."/>
            <person name="Heckel D.G."/>
            <person name="Herndon N."/>
            <person name="Jiang H."/>
            <person name="Papanicolaou A."/>
            <person name="Qu J."/>
            <person name="Soulages J.L."/>
            <person name="Vogel H."/>
            <person name="Walters J."/>
            <person name="Waterhouse R.M."/>
            <person name="Ahn S.J."/>
            <person name="Almeida F.C."/>
            <person name="An C."/>
            <person name="Aqrawi P."/>
            <person name="Bretschneider A."/>
            <person name="Bryant W.B."/>
            <person name="Bucks S."/>
            <person name="Chao H."/>
            <person name="Chevignon G."/>
            <person name="Christen J.M."/>
            <person name="Clarke D.F."/>
            <person name="Dittmer N.T."/>
            <person name="Ferguson L.C.F."/>
            <person name="Garavelou S."/>
            <person name="Gordon K.H.J."/>
            <person name="Gunaratna R.T."/>
            <person name="Han Y."/>
            <person name="Hauser F."/>
            <person name="He Y."/>
            <person name="Heidel-Fischer H."/>
            <person name="Hirsh A."/>
            <person name="Hu Y."/>
            <person name="Jiang H."/>
            <person name="Kalra D."/>
            <person name="Klinner C."/>
            <person name="Konig C."/>
            <person name="Kovar C."/>
            <person name="Kroll A.R."/>
            <person name="Kuwar S.S."/>
            <person name="Lee S.L."/>
            <person name="Lehman R."/>
            <person name="Li K."/>
            <person name="Li Z."/>
            <person name="Liang H."/>
            <person name="Lovelace S."/>
            <person name="Lu Z."/>
            <person name="Mansfield J.H."/>
            <person name="McCulloch K.J."/>
            <person name="Mathew T."/>
            <person name="Morton B."/>
            <person name="Muzny D.M."/>
            <person name="Neunemann D."/>
            <person name="Ongeri F."/>
            <person name="Pauchet Y."/>
            <person name="Pu L.L."/>
            <person name="Pyrousis I."/>
            <person name="Rao X.J."/>
            <person name="Redding A."/>
            <person name="Roesel C."/>
            <person name="Sanchez-Gracia A."/>
            <person name="Schaack S."/>
            <person name="Shukla A."/>
            <person name="Tetreau G."/>
            <person name="Wang Y."/>
            <person name="Xiong G.H."/>
            <person name="Traut W."/>
            <person name="Walsh T.K."/>
            <person name="Worley K.C."/>
            <person name="Wu D."/>
            <person name="Wu W."/>
            <person name="Wu Y.Q."/>
            <person name="Zhang X."/>
            <person name="Zou Z."/>
            <person name="Zucker H."/>
            <person name="Briscoe A.D."/>
            <person name="Burmester T."/>
            <person name="Clem R.J."/>
            <person name="Feyereisen R."/>
            <person name="Grimmelikhuijzen C.J.P."/>
            <person name="Hamodrakas S.J."/>
            <person name="Hansson B.S."/>
            <person name="Huguet E."/>
            <person name="Jermiin L.S."/>
            <person name="Lan Q."/>
            <person name="Lehman H.K."/>
            <person name="Lorenzen M."/>
            <person name="Merzendorfer H."/>
            <person name="Michalopoulos I."/>
            <person name="Morton D.B."/>
            <person name="Muthukrishnan S."/>
            <person name="Oakeshott J.G."/>
            <person name="Palmer W."/>
            <person name="Park Y."/>
            <person name="Passarelli A.L."/>
            <person name="Rozas J."/>
            <person name="Schwartz L.M."/>
            <person name="Smith W."/>
            <person name="Southgate A."/>
            <person name="Vilcinskas A."/>
            <person name="Vogt R."/>
            <person name="Wang P."/>
            <person name="Werren J."/>
            <person name="Yu X.Q."/>
            <person name="Zhou J.J."/>
            <person name="Brown S.J."/>
            <person name="Scherer S.E."/>
            <person name="Richards S."/>
            <person name="Blissard G.W."/>
        </authorList>
    </citation>
    <scope>NUCLEOTIDE SEQUENCE</scope>
</reference>
<accession>A0A921ZM19</accession>
<dbReference type="GO" id="GO:0005615">
    <property type="term" value="C:extracellular space"/>
    <property type="evidence" value="ECO:0007669"/>
    <property type="project" value="InterPro"/>
</dbReference>
<dbReference type="SUPFAM" id="SSF56574">
    <property type="entry name" value="Serpins"/>
    <property type="match status" value="1"/>
</dbReference>
<evidence type="ECO:0000256" key="2">
    <source>
        <dbReference type="ARBA" id="ARBA00022690"/>
    </source>
</evidence>
<dbReference type="EMBL" id="JH668657">
    <property type="protein sequence ID" value="KAG6460138.1"/>
    <property type="molecule type" value="Genomic_DNA"/>
</dbReference>
<dbReference type="InterPro" id="IPR042185">
    <property type="entry name" value="Serpin_sf_2"/>
</dbReference>
<reference evidence="7" key="2">
    <citation type="submission" date="2020-12" db="EMBL/GenBank/DDBJ databases">
        <authorList>
            <person name="Kanost M."/>
        </authorList>
    </citation>
    <scope>NUCLEOTIDE SEQUENCE</scope>
</reference>
<dbReference type="InterPro" id="IPR036186">
    <property type="entry name" value="Serpin_sf"/>
</dbReference>
<dbReference type="EMBL" id="JH668657">
    <property type="protein sequence ID" value="KAG6460139.1"/>
    <property type="molecule type" value="Genomic_DNA"/>
</dbReference>
<keyword evidence="3" id="KW-0722">Serine protease inhibitor</keyword>
<feature type="chain" id="PRO_5038276571" description="Serpin domain-containing protein" evidence="5">
    <location>
        <begin position="20"/>
        <end position="427"/>
    </location>
</feature>
<proteinExistence type="inferred from homology"/>
<comment type="similarity">
    <text evidence="1 4">Belongs to the serpin family.</text>
</comment>
<feature type="domain" description="Serpin" evidence="6">
    <location>
        <begin position="79"/>
        <end position="427"/>
    </location>
</feature>
<evidence type="ECO:0000256" key="4">
    <source>
        <dbReference type="RuleBase" id="RU000411"/>
    </source>
</evidence>
<evidence type="ECO:0000256" key="3">
    <source>
        <dbReference type="ARBA" id="ARBA00022900"/>
    </source>
</evidence>
<evidence type="ECO:0000313" key="8">
    <source>
        <dbReference type="Proteomes" id="UP000791440"/>
    </source>
</evidence>
<dbReference type="Proteomes" id="UP000791440">
    <property type="component" value="Unassembled WGS sequence"/>
</dbReference>
<sequence>MLKLTLVLAVLANLGLGTAEPFFDILSNLMNKAINPRNNDCRAPSTDKYTEACSEINEGYDYADLMKSYNDATTAISGVSIYQWQRTHEGVSQLSSVGALMLVLSKLSQNAVDETRSQLYNLINLDNSKEVRYLIPKVAKEHSATSGDFISTLTTKVFSDKVFSKNFIKCTNEVIMGETGVLDYNNPSAAAEEINSWFGEQTRFDRADVVTAADVRNDSGLIFATCHNLEFEFDQFIFSELVNISFYISEDNVTTLPVWKGEGKAKYSFNDKLQAHVVQLPLKGDGTLVVIKPPIGRVPDLLYYLRDNRNFANLLAESQETYLKLYQPLNDYVVRSHDSVLGLKLANQLTQIYFDDFDGFRGILENGSGYVTNMFHQIHMSIKGLGQNAITSDCGENAKEVVIDSGFVFYVIGPSGGAPELCGTHLS</sequence>
<dbReference type="InterPro" id="IPR023796">
    <property type="entry name" value="Serpin_dom"/>
</dbReference>
<dbReference type="InterPro" id="IPR000215">
    <property type="entry name" value="Serpin_fam"/>
</dbReference>
<feature type="signal peptide" evidence="5">
    <location>
        <begin position="1"/>
        <end position="19"/>
    </location>
</feature>